<dbReference type="Proteomes" id="UP000078550">
    <property type="component" value="Unassembled WGS sequence"/>
</dbReference>
<dbReference type="AlphaFoldDB" id="A0A1A8ZSH3"/>
<organism evidence="3 4">
    <name type="scientific">Plasmodium ovale wallikeri</name>
    <dbReference type="NCBI Taxonomy" id="864142"/>
    <lineage>
        <taxon>Eukaryota</taxon>
        <taxon>Sar</taxon>
        <taxon>Alveolata</taxon>
        <taxon>Apicomplexa</taxon>
        <taxon>Aconoidasida</taxon>
        <taxon>Haemosporida</taxon>
        <taxon>Plasmodiidae</taxon>
        <taxon>Plasmodium</taxon>
        <taxon>Plasmodium (Plasmodium)</taxon>
    </lineage>
</organism>
<proteinExistence type="predicted"/>
<evidence type="ECO:0000313" key="5">
    <source>
        <dbReference type="Proteomes" id="UP000078555"/>
    </source>
</evidence>
<name>A0A1A8ZSH3_PLAOA</name>
<reference evidence="3" key="1">
    <citation type="submission" date="2016-05" db="EMBL/GenBank/DDBJ databases">
        <authorList>
            <person name="Lavstsen T."/>
            <person name="Jespersen J.S."/>
        </authorList>
    </citation>
    <scope>NUCLEOTIDE SEQUENCE [LARGE SCALE GENOMIC DNA]</scope>
</reference>
<dbReference type="EMBL" id="FLRE01000185">
    <property type="protein sequence ID" value="SBT46834.1"/>
    <property type="molecule type" value="Genomic_DNA"/>
</dbReference>
<feature type="region of interest" description="Disordered" evidence="1">
    <location>
        <begin position="65"/>
        <end position="90"/>
    </location>
</feature>
<evidence type="ECO:0000313" key="4">
    <source>
        <dbReference type="Proteomes" id="UP000078550"/>
    </source>
</evidence>
<evidence type="ECO:0000313" key="2">
    <source>
        <dbReference type="EMBL" id="SBT46318.1"/>
    </source>
</evidence>
<dbReference type="EMBL" id="FLRD01000139">
    <property type="protein sequence ID" value="SBT46318.1"/>
    <property type="molecule type" value="Genomic_DNA"/>
</dbReference>
<dbReference type="Proteomes" id="UP000078555">
    <property type="component" value="Unassembled WGS sequence"/>
</dbReference>
<feature type="compositionally biased region" description="Basic and acidic residues" evidence="1">
    <location>
        <begin position="77"/>
        <end position="90"/>
    </location>
</feature>
<protein>
    <submittedName>
        <fullName evidence="3">Uncharacterized protein</fullName>
    </submittedName>
</protein>
<reference evidence="4 5" key="2">
    <citation type="submission" date="2016-05" db="EMBL/GenBank/DDBJ databases">
        <authorList>
            <person name="Naeem Raeece"/>
        </authorList>
    </citation>
    <scope>NUCLEOTIDE SEQUENCE [LARGE SCALE GENOMIC DNA]</scope>
</reference>
<evidence type="ECO:0000313" key="3">
    <source>
        <dbReference type="EMBL" id="SBT46834.1"/>
    </source>
</evidence>
<keyword evidence="5" id="KW-1185">Reference proteome</keyword>
<accession>A0A1A8ZSH3</accession>
<gene>
    <name evidence="2" type="ORF">POVWA1_053510</name>
    <name evidence="3" type="ORF">POVWA2_052780</name>
</gene>
<sequence length="90" mass="10153">MVALLPIFHASSVVYIDNKGKGRNEHMDTYEGTEKRKGSNDKYELMCDMRLDTVAKGRSLYDQLTSAQAKGGKRKNGRTEEKIELKGTEL</sequence>
<evidence type="ECO:0000256" key="1">
    <source>
        <dbReference type="SAM" id="MobiDB-lite"/>
    </source>
</evidence>